<dbReference type="RefSeq" id="WP_168738461.1">
    <property type="nucleotide sequence ID" value="NZ_JABAHZ010000002.1"/>
</dbReference>
<comment type="caution">
    <text evidence="2">The sequence shown here is derived from an EMBL/GenBank/DDBJ whole genome shotgun (WGS) entry which is preliminary data.</text>
</comment>
<dbReference type="AlphaFoldDB" id="A0A847SJ74"/>
<keyword evidence="3" id="KW-1185">Reference proteome</keyword>
<evidence type="ECO:0000313" key="3">
    <source>
        <dbReference type="Proteomes" id="UP000552864"/>
    </source>
</evidence>
<reference evidence="2 3" key="1">
    <citation type="submission" date="2020-04" db="EMBL/GenBank/DDBJ databases">
        <authorList>
            <person name="Yin C."/>
        </authorList>
    </citation>
    <scope>NUCLEOTIDE SEQUENCE [LARGE SCALE GENOMIC DNA]</scope>
    <source>
        <strain evidence="2 3">Ak56</strain>
    </source>
</reference>
<keyword evidence="1" id="KW-0732">Signal</keyword>
<proteinExistence type="predicted"/>
<protein>
    <recommendedName>
        <fullName evidence="4">Outer membrane protein beta-barrel domain-containing protein</fullName>
    </recommendedName>
</protein>
<dbReference type="EMBL" id="JABAHZ010000002">
    <property type="protein sequence ID" value="NLR79125.1"/>
    <property type="molecule type" value="Genomic_DNA"/>
</dbReference>
<feature type="chain" id="PRO_5032737699" description="Outer membrane protein beta-barrel domain-containing protein" evidence="1">
    <location>
        <begin position="22"/>
        <end position="188"/>
    </location>
</feature>
<organism evidence="2 3">
    <name type="scientific">Chitinophaga eiseniae</name>
    <dbReference type="NCBI Taxonomy" id="634771"/>
    <lineage>
        <taxon>Bacteria</taxon>
        <taxon>Pseudomonadati</taxon>
        <taxon>Bacteroidota</taxon>
        <taxon>Chitinophagia</taxon>
        <taxon>Chitinophagales</taxon>
        <taxon>Chitinophagaceae</taxon>
        <taxon>Chitinophaga</taxon>
    </lineage>
</organism>
<sequence>MSQKKKALCALLLLSCLRVAAQEEGWRKPGQLKANLSLLGVGANYELRLLKYTTLNLEAGVEMGLAYSSNSYSYFEDDHWAYAGVPVFSGEVRQYYGIARRMAKGKKVNNNAGSFVSITGGTVTAPLFSKNFATGTYGFVTPAWGMQRSWGKHINFEGRFGWMFTPRNYYNDAAHYLSIRLSVGYVIW</sequence>
<gene>
    <name evidence="2" type="ORF">HGH91_10835</name>
</gene>
<evidence type="ECO:0000313" key="2">
    <source>
        <dbReference type="EMBL" id="NLR79125.1"/>
    </source>
</evidence>
<evidence type="ECO:0000256" key="1">
    <source>
        <dbReference type="SAM" id="SignalP"/>
    </source>
</evidence>
<evidence type="ECO:0008006" key="4">
    <source>
        <dbReference type="Google" id="ProtNLM"/>
    </source>
</evidence>
<dbReference type="Proteomes" id="UP000552864">
    <property type="component" value="Unassembled WGS sequence"/>
</dbReference>
<feature type="signal peptide" evidence="1">
    <location>
        <begin position="1"/>
        <end position="21"/>
    </location>
</feature>
<name>A0A847SJ74_9BACT</name>
<accession>A0A847SJ74</accession>